<reference evidence="1 2" key="1">
    <citation type="submission" date="2018-12" db="EMBL/GenBank/DDBJ databases">
        <authorList>
            <person name="Divens A.M."/>
            <person name="Stoner T.H."/>
            <person name="Garlena R.A."/>
            <person name="Russell D.A."/>
            <person name="Pope W.H."/>
            <person name="Jacobs-Sera D."/>
            <person name="Hatfull G.F."/>
        </authorList>
    </citation>
    <scope>NUCLEOTIDE SEQUENCE [LARGE SCALE GENOMIC DNA]</scope>
</reference>
<dbReference type="SUPFAM" id="SSF101386">
    <property type="entry name" value="all-alpha NTP pyrophosphatases"/>
    <property type="match status" value="1"/>
</dbReference>
<dbReference type="GO" id="GO:0016787">
    <property type="term" value="F:hydrolase activity"/>
    <property type="evidence" value="ECO:0007669"/>
    <property type="project" value="UniProtKB-KW"/>
</dbReference>
<name>A0A3S9UN78_9CAUD</name>
<sequence>MTTTQPTIPWAHTSDEFDEYWEDAQPGYVPDILSTMFAQQQEHMRAYEEQQHTTPTLPEHMHGDINHPLIQAKVREFAGYTIEELYEAIGILKNKPWKQTFRTLTPEQHAEFLEELADAWHFFIELHIIAGVTPEEVFRQYFRKTLINAQRRDTGY</sequence>
<gene>
    <name evidence="1" type="primary">49</name>
    <name evidence="1" type="ORF">PBI_NINA_49</name>
</gene>
<evidence type="ECO:0000313" key="2">
    <source>
        <dbReference type="Proteomes" id="UP000288067"/>
    </source>
</evidence>
<keyword evidence="1" id="KW-0378">Hydrolase</keyword>
<protein>
    <submittedName>
        <fullName evidence="1">MazG-like nucleotide pyrophosphohydrolase</fullName>
    </submittedName>
</protein>
<dbReference type="Proteomes" id="UP000288067">
    <property type="component" value="Segment"/>
</dbReference>
<evidence type="ECO:0000313" key="1">
    <source>
        <dbReference type="EMBL" id="AZS11803.1"/>
    </source>
</evidence>
<proteinExistence type="predicted"/>
<dbReference type="EMBL" id="MK279900">
    <property type="protein sequence ID" value="AZS11803.1"/>
    <property type="molecule type" value="Genomic_DNA"/>
</dbReference>
<organism evidence="1 2">
    <name type="scientific">Gordonia phage Nina</name>
    <dbReference type="NCBI Taxonomy" id="2499026"/>
    <lineage>
        <taxon>Viruses</taxon>
        <taxon>Duplodnaviria</taxon>
        <taxon>Heunggongvirae</taxon>
        <taxon>Uroviricota</taxon>
        <taxon>Caudoviricetes</taxon>
        <taxon>Emalynvirus</taxon>
        <taxon>Emalynvirus cozz</taxon>
    </lineage>
</organism>
<accession>A0A3S9UN78</accession>